<keyword evidence="1" id="KW-0540">Nuclease</keyword>
<evidence type="ECO:0000313" key="8">
    <source>
        <dbReference type="EMBL" id="QID87055.1"/>
    </source>
</evidence>
<dbReference type="PANTHER" id="PTHR11207">
    <property type="entry name" value="RIBONUCLEASE III"/>
    <property type="match status" value="1"/>
</dbReference>
<evidence type="ECO:0000256" key="4">
    <source>
        <dbReference type="ARBA" id="ARBA00022884"/>
    </source>
</evidence>
<dbReference type="EMBL" id="CP049010">
    <property type="protein sequence ID" value="QID87055.1"/>
    <property type="molecule type" value="Genomic_DNA"/>
</dbReference>
<keyword evidence="9" id="KW-1185">Reference proteome</keyword>
<evidence type="ECO:0000259" key="7">
    <source>
        <dbReference type="PROSITE" id="PS50137"/>
    </source>
</evidence>
<feature type="compositionally biased region" description="Low complexity" evidence="6">
    <location>
        <begin position="265"/>
        <end position="282"/>
    </location>
</feature>
<dbReference type="GO" id="GO:0003725">
    <property type="term" value="F:double-stranded RNA binding"/>
    <property type="evidence" value="ECO:0007669"/>
    <property type="project" value="TreeGrafter"/>
</dbReference>
<evidence type="ECO:0000256" key="3">
    <source>
        <dbReference type="ARBA" id="ARBA00022801"/>
    </source>
</evidence>
<protein>
    <recommendedName>
        <fullName evidence="7">DRBM domain-containing protein</fullName>
    </recommendedName>
</protein>
<dbReference type="GO" id="GO:0006396">
    <property type="term" value="P:RNA processing"/>
    <property type="evidence" value="ECO:0007669"/>
    <property type="project" value="InterPro"/>
</dbReference>
<dbReference type="GO" id="GO:0004525">
    <property type="term" value="F:ribonuclease III activity"/>
    <property type="evidence" value="ECO:0007669"/>
    <property type="project" value="InterPro"/>
</dbReference>
<evidence type="ECO:0000313" key="9">
    <source>
        <dbReference type="Proteomes" id="UP000501346"/>
    </source>
</evidence>
<dbReference type="InterPro" id="IPR014720">
    <property type="entry name" value="dsRBD_dom"/>
</dbReference>
<dbReference type="GO" id="GO:0005634">
    <property type="term" value="C:nucleus"/>
    <property type="evidence" value="ECO:0007669"/>
    <property type="project" value="TreeGrafter"/>
</dbReference>
<dbReference type="SUPFAM" id="SSF54768">
    <property type="entry name" value="dsRNA-binding domain-like"/>
    <property type="match status" value="2"/>
</dbReference>
<dbReference type="OrthoDB" id="2392202at2759"/>
<dbReference type="InterPro" id="IPR036389">
    <property type="entry name" value="RNase_III_sf"/>
</dbReference>
<accession>A0A6C1ED79</accession>
<dbReference type="Proteomes" id="UP000501346">
    <property type="component" value="Chromosome SeXIII-ScXIII"/>
</dbReference>
<dbReference type="Gene3D" id="3.30.160.20">
    <property type="match status" value="2"/>
</dbReference>
<feature type="compositionally biased region" description="Basic and acidic residues" evidence="6">
    <location>
        <begin position="158"/>
        <end position="169"/>
    </location>
</feature>
<proteinExistence type="predicted"/>
<evidence type="ECO:0000256" key="1">
    <source>
        <dbReference type="ARBA" id="ARBA00022722"/>
    </source>
</evidence>
<dbReference type="Gene3D" id="1.10.1520.10">
    <property type="entry name" value="Ribonuclease III domain"/>
    <property type="match status" value="1"/>
</dbReference>
<dbReference type="Pfam" id="PF00035">
    <property type="entry name" value="dsrm"/>
    <property type="match status" value="2"/>
</dbReference>
<keyword evidence="4 5" id="KW-0694">RNA-binding</keyword>
<keyword evidence="3" id="KW-0378">Hydrolase</keyword>
<dbReference type="AlphaFoldDB" id="A0A6C1ED79"/>
<dbReference type="SMART" id="SM00358">
    <property type="entry name" value="DSRM"/>
    <property type="match status" value="2"/>
</dbReference>
<gene>
    <name evidence="8" type="ORF">GRS66_009711</name>
</gene>
<evidence type="ECO:0000256" key="2">
    <source>
        <dbReference type="ARBA" id="ARBA00022759"/>
    </source>
</evidence>
<name>A0A6C1ED79_SACPS</name>
<evidence type="ECO:0000256" key="6">
    <source>
        <dbReference type="SAM" id="MobiDB-lite"/>
    </source>
</evidence>
<feature type="domain" description="DRBM" evidence="7">
    <location>
        <begin position="61"/>
        <end position="126"/>
    </location>
</feature>
<reference evidence="8 9" key="1">
    <citation type="journal article" date="2019" name="BMC Genomics">
        <title>Chromosome level assembly and comparative genome analysis confirm lager-brewing yeasts originated from a single hybridization.</title>
        <authorList>
            <person name="Salazar A.N."/>
            <person name="Gorter de Vries A.R."/>
            <person name="van den Broek M."/>
            <person name="Brouwers N."/>
            <person name="de la Torre Cortes P."/>
            <person name="Kuijpers N.G.A."/>
            <person name="Daran J.G."/>
            <person name="Abeel T."/>
        </authorList>
    </citation>
    <scope>NUCLEOTIDE SEQUENCE [LARGE SCALE GENOMIC DNA]</scope>
    <source>
        <strain evidence="8 9">CBS 1483</strain>
    </source>
</reference>
<organism evidence="8 9">
    <name type="scientific">Saccharomyces pastorianus</name>
    <name type="common">Lager yeast</name>
    <name type="synonym">Saccharomyces cerevisiae x Saccharomyces eubayanus</name>
    <dbReference type="NCBI Taxonomy" id="27292"/>
    <lineage>
        <taxon>Eukaryota</taxon>
        <taxon>Fungi</taxon>
        <taxon>Dikarya</taxon>
        <taxon>Ascomycota</taxon>
        <taxon>Saccharomycotina</taxon>
        <taxon>Saccharomycetes</taxon>
        <taxon>Saccharomycetales</taxon>
        <taxon>Saccharomycetaceae</taxon>
        <taxon>Saccharomyces</taxon>
    </lineage>
</organism>
<dbReference type="PANTHER" id="PTHR11207:SF0">
    <property type="entry name" value="RIBONUCLEASE 3"/>
    <property type="match status" value="1"/>
</dbReference>
<evidence type="ECO:0000256" key="5">
    <source>
        <dbReference type="PROSITE-ProRule" id="PRU00266"/>
    </source>
</evidence>
<keyword evidence="2" id="KW-0255">Endonuclease</keyword>
<dbReference type="GO" id="GO:0010468">
    <property type="term" value="P:regulation of gene expression"/>
    <property type="evidence" value="ECO:0007669"/>
    <property type="project" value="TreeGrafter"/>
</dbReference>
<dbReference type="PROSITE" id="PS50137">
    <property type="entry name" value="DS_RBD"/>
    <property type="match status" value="1"/>
</dbReference>
<feature type="region of interest" description="Disordered" evidence="6">
    <location>
        <begin position="265"/>
        <end position="302"/>
    </location>
</feature>
<sequence>MKIKDKSFRQYADCFEAYLGALVIDRFSAEFLDVVDWIEELSQDQFSTLGGTMEKKPLNKNAKGELGNYLQFNKLDAKVKYFCLNNQPPFKSEVRLGDIFLGMGEGQNIKEAEQRAAMEAIDDIDTIQKYSIHAMENRDYECPCVETYKTTSYNIGHTERRTSSTDSIHEPGFTKNPKSNNSCKGLAIGSLPSLDDSMSIKKTRTQIKEVQNAANYSSKHEDVDKEELMNKIMKRMEALLHPTVDDVLANMSIPSRGQQCLTDISESASNNSSSSSTASRSSPKGFSFASEPPPIIEPDSTGVDKIASEKLYAYMGRFHITPKYTFQKLPGGSFHCICTAGEFETKLGEGDAKRRKTAQHNAATQTLQSKILVDIAHAQR</sequence>
<feature type="region of interest" description="Disordered" evidence="6">
    <location>
        <begin position="158"/>
        <end position="181"/>
    </location>
</feature>